<proteinExistence type="predicted"/>
<evidence type="ECO:0000313" key="3">
    <source>
        <dbReference type="Proteomes" id="UP000265719"/>
    </source>
</evidence>
<keyword evidence="3" id="KW-1185">Reference proteome</keyword>
<evidence type="ECO:0000256" key="1">
    <source>
        <dbReference type="SAM" id="MobiDB-lite"/>
    </source>
</evidence>
<dbReference type="RefSeq" id="WP_147416866.1">
    <property type="nucleotide sequence ID" value="NZ_CP063196.1"/>
</dbReference>
<accession>A0AA97LZF6</accession>
<gene>
    <name evidence="2" type="ORF">NI17_008640</name>
</gene>
<sequence length="91" mass="8861">MTTKTWSRGGPLTPPPLTPVGLAVLLEVPVVNVALPETAAALALSAPAARAAPEGRSGTVSGLPNTGRRLGATFGATGPLLAAAPEGTGKP</sequence>
<protein>
    <submittedName>
        <fullName evidence="2">Uncharacterized protein</fullName>
    </submittedName>
</protein>
<name>A0AA97LZF6_9ACTN</name>
<organism evidence="2 3">
    <name type="scientific">Thermobifida halotolerans</name>
    <dbReference type="NCBI Taxonomy" id="483545"/>
    <lineage>
        <taxon>Bacteria</taxon>
        <taxon>Bacillati</taxon>
        <taxon>Actinomycetota</taxon>
        <taxon>Actinomycetes</taxon>
        <taxon>Streptosporangiales</taxon>
        <taxon>Nocardiopsidaceae</taxon>
        <taxon>Thermobifida</taxon>
    </lineage>
</organism>
<dbReference type="Proteomes" id="UP000265719">
    <property type="component" value="Chromosome"/>
</dbReference>
<reference evidence="2" key="1">
    <citation type="submission" date="2020-10" db="EMBL/GenBank/DDBJ databases">
        <title>De novo genome project of the cellulose decomposer Thermobifida halotolerans type strain.</title>
        <authorList>
            <person name="Nagy I."/>
            <person name="Horvath B."/>
            <person name="Kukolya J."/>
            <person name="Nagy I."/>
            <person name="Orsini M."/>
        </authorList>
    </citation>
    <scope>NUCLEOTIDE SEQUENCE</scope>
    <source>
        <strain evidence="2">DSM 44931</strain>
    </source>
</reference>
<feature type="region of interest" description="Disordered" evidence="1">
    <location>
        <begin position="48"/>
        <end position="91"/>
    </location>
</feature>
<dbReference type="AlphaFoldDB" id="A0AA97LZF6"/>
<dbReference type="KEGG" id="thao:NI17_008640"/>
<dbReference type="EMBL" id="CP063196">
    <property type="protein sequence ID" value="UOE21192.1"/>
    <property type="molecule type" value="Genomic_DNA"/>
</dbReference>
<evidence type="ECO:0000313" key="2">
    <source>
        <dbReference type="EMBL" id="UOE21192.1"/>
    </source>
</evidence>